<accession>D3F7L7</accession>
<sequence length="127" mass="13301" precursor="true">MTCRQLRSLVVASALALASLTAASTAVAAPVATAAKTCDIRGAEATFGPTSVSSLSVTGVSCDEGKKVVRAYYRCRTANGVEGRCVKKVRGLACREQRTTVGNQFDATVTCAKRGVSVRHRYSQTIA</sequence>
<dbReference type="RefSeq" id="WP_012933930.1">
    <property type="nucleotide sequence ID" value="NC_013739.1"/>
</dbReference>
<evidence type="ECO:0008006" key="4">
    <source>
        <dbReference type="Google" id="ProtNLM"/>
    </source>
</evidence>
<keyword evidence="1" id="KW-0732">Signal</keyword>
<proteinExistence type="predicted"/>
<evidence type="ECO:0000313" key="2">
    <source>
        <dbReference type="EMBL" id="ADB50879.1"/>
    </source>
</evidence>
<dbReference type="OrthoDB" id="9882079at2"/>
<dbReference type="eggNOG" id="ENOG5031PJ7">
    <property type="taxonomic scope" value="Bacteria"/>
</dbReference>
<dbReference type="Proteomes" id="UP000008229">
    <property type="component" value="Chromosome"/>
</dbReference>
<dbReference type="EMBL" id="CP001854">
    <property type="protein sequence ID" value="ADB50879.1"/>
    <property type="molecule type" value="Genomic_DNA"/>
</dbReference>
<dbReference type="STRING" id="469383.Cwoe_2456"/>
<reference evidence="3" key="2">
    <citation type="submission" date="2010-01" db="EMBL/GenBank/DDBJ databases">
        <title>The complete genome of Conexibacter woesei DSM 14684.</title>
        <authorList>
            <consortium name="US DOE Joint Genome Institute (JGI-PGF)"/>
            <person name="Lucas S."/>
            <person name="Copeland A."/>
            <person name="Lapidus A."/>
            <person name="Glavina del Rio T."/>
            <person name="Dalin E."/>
            <person name="Tice H."/>
            <person name="Bruce D."/>
            <person name="Goodwin L."/>
            <person name="Pitluck S."/>
            <person name="Kyrpides N."/>
            <person name="Mavromatis K."/>
            <person name="Ivanova N."/>
            <person name="Mikhailova N."/>
            <person name="Chertkov O."/>
            <person name="Brettin T."/>
            <person name="Detter J.C."/>
            <person name="Han C."/>
            <person name="Larimer F."/>
            <person name="Land M."/>
            <person name="Hauser L."/>
            <person name="Markowitz V."/>
            <person name="Cheng J.-F."/>
            <person name="Hugenholtz P."/>
            <person name="Woyke T."/>
            <person name="Wu D."/>
            <person name="Pukall R."/>
            <person name="Steenblock K."/>
            <person name="Schneider S."/>
            <person name="Klenk H.-P."/>
            <person name="Eisen J.A."/>
        </authorList>
    </citation>
    <scope>NUCLEOTIDE SEQUENCE [LARGE SCALE GENOMIC DNA]</scope>
    <source>
        <strain evidence="3">DSM 14684 / CIP 108061 / JCM 11494 / NBRC 100937 / ID131577</strain>
    </source>
</reference>
<protein>
    <recommendedName>
        <fullName evidence="4">Secreted protein</fullName>
    </recommendedName>
</protein>
<evidence type="ECO:0000256" key="1">
    <source>
        <dbReference type="SAM" id="SignalP"/>
    </source>
</evidence>
<dbReference type="KEGG" id="cwo:Cwoe_2456"/>
<evidence type="ECO:0000313" key="3">
    <source>
        <dbReference type="Proteomes" id="UP000008229"/>
    </source>
</evidence>
<name>D3F7L7_CONWI</name>
<organism evidence="2 3">
    <name type="scientific">Conexibacter woesei (strain DSM 14684 / CCUG 47730 / CIP 108061 / JCM 11494 / NBRC 100937 / ID131577)</name>
    <dbReference type="NCBI Taxonomy" id="469383"/>
    <lineage>
        <taxon>Bacteria</taxon>
        <taxon>Bacillati</taxon>
        <taxon>Actinomycetota</taxon>
        <taxon>Thermoleophilia</taxon>
        <taxon>Solirubrobacterales</taxon>
        <taxon>Conexibacteraceae</taxon>
        <taxon>Conexibacter</taxon>
    </lineage>
</organism>
<gene>
    <name evidence="2" type="ordered locus">Cwoe_2456</name>
</gene>
<keyword evidence="3" id="KW-1185">Reference proteome</keyword>
<dbReference type="HOGENOM" id="CLU_1966821_0_0_11"/>
<feature type="chain" id="PRO_5003043042" description="Secreted protein" evidence="1">
    <location>
        <begin position="29"/>
        <end position="127"/>
    </location>
</feature>
<reference evidence="2 3" key="1">
    <citation type="journal article" date="2010" name="Stand. Genomic Sci.">
        <title>Complete genome sequence of Conexibacter woesei type strain (ID131577).</title>
        <authorList>
            <person name="Pukall R."/>
            <person name="Lapidus A."/>
            <person name="Glavina Del Rio T."/>
            <person name="Copeland A."/>
            <person name="Tice H."/>
            <person name="Cheng J.-F."/>
            <person name="Lucas S."/>
            <person name="Chen F."/>
            <person name="Nolan M."/>
            <person name="Bruce D."/>
            <person name="Goodwin L."/>
            <person name="Pitluck S."/>
            <person name="Mavromatis K."/>
            <person name="Ivanova N."/>
            <person name="Ovchinnikova G."/>
            <person name="Pati A."/>
            <person name="Chen A."/>
            <person name="Palaniappan K."/>
            <person name="Land M."/>
            <person name="Hauser L."/>
            <person name="Chang Y.-J."/>
            <person name="Jeffries C.D."/>
            <person name="Chain P."/>
            <person name="Meincke L."/>
            <person name="Sims D."/>
            <person name="Brettin T."/>
            <person name="Detter J.C."/>
            <person name="Rohde M."/>
            <person name="Goeker M."/>
            <person name="Bristow J."/>
            <person name="Eisen J.A."/>
            <person name="Markowitz V."/>
            <person name="Kyrpides N.C."/>
            <person name="Klenk H.-P."/>
            <person name="Hugenholtz P."/>
        </authorList>
    </citation>
    <scope>NUCLEOTIDE SEQUENCE [LARGE SCALE GENOMIC DNA]</scope>
    <source>
        <strain evidence="3">DSM 14684 / CIP 108061 / JCM 11494 / NBRC 100937 / ID131577</strain>
    </source>
</reference>
<dbReference type="AlphaFoldDB" id="D3F7L7"/>
<feature type="signal peptide" evidence="1">
    <location>
        <begin position="1"/>
        <end position="28"/>
    </location>
</feature>